<organism evidence="2">
    <name type="scientific">Ceratitis capitata</name>
    <name type="common">Mediterranean fruit fly</name>
    <name type="synonym">Tephritis capitata</name>
    <dbReference type="NCBI Taxonomy" id="7213"/>
    <lineage>
        <taxon>Eukaryota</taxon>
        <taxon>Metazoa</taxon>
        <taxon>Ecdysozoa</taxon>
        <taxon>Arthropoda</taxon>
        <taxon>Hexapoda</taxon>
        <taxon>Insecta</taxon>
        <taxon>Pterygota</taxon>
        <taxon>Neoptera</taxon>
        <taxon>Endopterygota</taxon>
        <taxon>Diptera</taxon>
        <taxon>Brachycera</taxon>
        <taxon>Muscomorpha</taxon>
        <taxon>Tephritoidea</taxon>
        <taxon>Tephritidae</taxon>
        <taxon>Ceratitis</taxon>
        <taxon>Ceratitis</taxon>
    </lineage>
</organism>
<accession>W8CDF9</accession>
<name>W8CDF9_CERCA</name>
<dbReference type="KEGG" id="ccat:101461076"/>
<dbReference type="PANTHER" id="PTHR24047:SF32">
    <property type="entry name" value="FI01909P-RELATED"/>
    <property type="match status" value="1"/>
</dbReference>
<reference evidence="1" key="3">
    <citation type="submission" date="2020-11" db="EMBL/GenBank/DDBJ databases">
        <authorList>
            <person name="Whitehead M."/>
        </authorList>
    </citation>
    <scope>NUCLEOTIDE SEQUENCE</scope>
    <source>
        <strain evidence="1">EGII</strain>
    </source>
</reference>
<keyword evidence="3" id="KW-1185">Reference proteome</keyword>
<dbReference type="Gene3D" id="2.10.25.10">
    <property type="entry name" value="Laminin"/>
    <property type="match status" value="1"/>
</dbReference>
<dbReference type="EMBL" id="GAMC01002016">
    <property type="protein sequence ID" value="JAC04540.1"/>
    <property type="molecule type" value="mRNA"/>
</dbReference>
<dbReference type="OrthoDB" id="409374at2759"/>
<dbReference type="Proteomes" id="UP000606786">
    <property type="component" value="Unassembled WGS sequence"/>
</dbReference>
<reference evidence="2" key="1">
    <citation type="submission" date="2013-07" db="EMBL/GenBank/DDBJ databases">
        <authorList>
            <person name="Geib S."/>
        </authorList>
    </citation>
    <scope>NUCLEOTIDE SEQUENCE</scope>
</reference>
<proteinExistence type="evidence at transcript level"/>
<dbReference type="EMBL" id="CAJHJT010000012">
    <property type="protein sequence ID" value="CAD6997402.1"/>
    <property type="molecule type" value="Genomic_DNA"/>
</dbReference>
<protein>
    <submittedName>
        <fullName evidence="1">(Mediterranean fruit fly) hypothetical protein</fullName>
    </submittedName>
    <submittedName>
        <fullName evidence="2">Epidermal growth factor-like protein 8</fullName>
    </submittedName>
</protein>
<sequence>MNLIFVKNLNTYHTLTRLFYLILTMDFVAGQFWKLNSPSERDMFILETKSLMASGICYKDVLGTASEPTLKMQTISYCCPGYRRNSQSSAMHCEPICAEDCSNGICTAPDVCECYPGYTRAGGRCEEL</sequence>
<evidence type="ECO:0000313" key="1">
    <source>
        <dbReference type="EMBL" id="CAD6997402.1"/>
    </source>
</evidence>
<dbReference type="InterPro" id="IPR053255">
    <property type="entry name" value="EGF-like_domain"/>
</dbReference>
<dbReference type="AlphaFoldDB" id="W8CDF9"/>
<evidence type="ECO:0000313" key="3">
    <source>
        <dbReference type="Proteomes" id="UP000606786"/>
    </source>
</evidence>
<gene>
    <name evidence="2" type="primary">EGFL8</name>
    <name evidence="1" type="ORF">CCAP1982_LOCUS6043</name>
</gene>
<dbReference type="PANTHER" id="PTHR24047">
    <property type="entry name" value="FI01909P-RELATED"/>
    <property type="match status" value="1"/>
</dbReference>
<evidence type="ECO:0000313" key="2">
    <source>
        <dbReference type="EMBL" id="JAC04540.1"/>
    </source>
</evidence>
<reference evidence="2" key="2">
    <citation type="journal article" date="2014" name="BMC Genomics">
        <title>A genomic perspective to assessing quality of mass-reared SIT flies used in Mediterranean fruit fly (Ceratitis capitata) eradication in California.</title>
        <authorList>
            <person name="Calla B."/>
            <person name="Hall B."/>
            <person name="Hou S."/>
            <person name="Geib S.M."/>
        </authorList>
    </citation>
    <scope>NUCLEOTIDE SEQUENCE</scope>
</reference>